<name>A0A3A9YAL9_9ACTN</name>
<proteinExistence type="inferred from homology"/>
<dbReference type="GO" id="GO:0020037">
    <property type="term" value="F:heme binding"/>
    <property type="evidence" value="ECO:0007669"/>
    <property type="project" value="InterPro"/>
</dbReference>
<keyword evidence="7 10" id="KW-0503">Monooxygenase</keyword>
<dbReference type="PRINTS" id="PR00359">
    <property type="entry name" value="BP450"/>
</dbReference>
<dbReference type="Gene3D" id="1.10.630.10">
    <property type="entry name" value="Cytochrome P450"/>
    <property type="match status" value="1"/>
</dbReference>
<reference evidence="11 12" key="1">
    <citation type="submission" date="2018-09" db="EMBL/GenBank/DDBJ databases">
        <title>Micromonospora sp. nov. MS1-9, isolated from a root of Musa sp.</title>
        <authorList>
            <person name="Kuncharoen N."/>
            <person name="Kudo T."/>
            <person name="Ohkuma M."/>
            <person name="Yuki M."/>
            <person name="Tanasupawat S."/>
        </authorList>
    </citation>
    <scope>NUCLEOTIDE SEQUENCE [LARGE SCALE GENOMIC DNA]</scope>
    <source>
        <strain evidence="11 12">MS1-9</strain>
    </source>
</reference>
<dbReference type="EMBL" id="RAZT01000004">
    <property type="protein sequence ID" value="RKN33843.1"/>
    <property type="molecule type" value="Genomic_DNA"/>
</dbReference>
<evidence type="ECO:0000256" key="10">
    <source>
        <dbReference type="RuleBase" id="RU000461"/>
    </source>
</evidence>
<dbReference type="GO" id="GO:0005506">
    <property type="term" value="F:iron ion binding"/>
    <property type="evidence" value="ECO:0007669"/>
    <property type="project" value="InterPro"/>
</dbReference>
<dbReference type="SUPFAM" id="SSF48264">
    <property type="entry name" value="Cytochrome P450"/>
    <property type="match status" value="1"/>
</dbReference>
<dbReference type="AlphaFoldDB" id="A0A3A9YAL9"/>
<evidence type="ECO:0000256" key="1">
    <source>
        <dbReference type="ARBA" id="ARBA00010617"/>
    </source>
</evidence>
<evidence type="ECO:0000313" key="11">
    <source>
        <dbReference type="EMBL" id="RKN33843.1"/>
    </source>
</evidence>
<keyword evidence="8" id="KW-0045">Antibiotic biosynthesis</keyword>
<dbReference type="PANTHER" id="PTHR46696">
    <property type="entry name" value="P450, PUTATIVE (EUROFUNG)-RELATED"/>
    <property type="match status" value="1"/>
</dbReference>
<keyword evidence="5 10" id="KW-0560">Oxidoreductase</keyword>
<keyword evidence="3 10" id="KW-0479">Metal-binding</keyword>
<protein>
    <submittedName>
        <fullName evidence="11">Cytochrome P450</fullName>
    </submittedName>
</protein>
<dbReference type="InterPro" id="IPR036396">
    <property type="entry name" value="Cyt_P450_sf"/>
</dbReference>
<keyword evidence="4" id="KW-0521">NADP</keyword>
<evidence type="ECO:0000256" key="7">
    <source>
        <dbReference type="ARBA" id="ARBA00023033"/>
    </source>
</evidence>
<dbReference type="GO" id="GO:0017000">
    <property type="term" value="P:antibiotic biosynthetic process"/>
    <property type="evidence" value="ECO:0007669"/>
    <property type="project" value="UniProtKB-KW"/>
</dbReference>
<evidence type="ECO:0000256" key="8">
    <source>
        <dbReference type="ARBA" id="ARBA00023194"/>
    </source>
</evidence>
<organism evidence="11 12">
    <name type="scientific">Micromonospora musae</name>
    <dbReference type="NCBI Taxonomy" id="1894970"/>
    <lineage>
        <taxon>Bacteria</taxon>
        <taxon>Bacillati</taxon>
        <taxon>Actinomycetota</taxon>
        <taxon>Actinomycetes</taxon>
        <taxon>Micromonosporales</taxon>
        <taxon>Micromonosporaceae</taxon>
        <taxon>Micromonospora</taxon>
    </lineage>
</organism>
<dbReference type="Proteomes" id="UP000275865">
    <property type="component" value="Unassembled WGS sequence"/>
</dbReference>
<evidence type="ECO:0000256" key="6">
    <source>
        <dbReference type="ARBA" id="ARBA00023004"/>
    </source>
</evidence>
<dbReference type="InterPro" id="IPR002397">
    <property type="entry name" value="Cyt_P450_B"/>
</dbReference>
<keyword evidence="6 10" id="KW-0408">Iron</keyword>
<comment type="pathway">
    <text evidence="9">Antibiotic biosynthesis; mycinamicin biosynthesis.</text>
</comment>
<dbReference type="FunFam" id="1.10.630.10:FF:000018">
    <property type="entry name" value="Cytochrome P450 monooxygenase"/>
    <property type="match status" value="1"/>
</dbReference>
<dbReference type="GO" id="GO:0004497">
    <property type="term" value="F:monooxygenase activity"/>
    <property type="evidence" value="ECO:0007669"/>
    <property type="project" value="UniProtKB-KW"/>
</dbReference>
<dbReference type="Pfam" id="PF00067">
    <property type="entry name" value="p450"/>
    <property type="match status" value="1"/>
</dbReference>
<dbReference type="InterPro" id="IPR001128">
    <property type="entry name" value="Cyt_P450"/>
</dbReference>
<dbReference type="CDD" id="cd11029">
    <property type="entry name" value="CYP107-like"/>
    <property type="match status" value="1"/>
</dbReference>
<evidence type="ECO:0000256" key="3">
    <source>
        <dbReference type="ARBA" id="ARBA00022723"/>
    </source>
</evidence>
<evidence type="ECO:0000256" key="4">
    <source>
        <dbReference type="ARBA" id="ARBA00022857"/>
    </source>
</evidence>
<sequence>MSYGSGTEVDQRRPVLTITPEFKADSLRRYAELRAQGPVHRVRFGSGLEAWVVVSYEEARIALTHPALLKDSTPAEKALAAVGFIMNKPGVGLGGNMLESDPPTHTRLRRLVAGAFSPRRIQQLGPRIQQITDDLLDAMAPQGEVDLVEAFTGPLPIKVICELLGVPEGPERRDFRSWTSATLGRLSDEQRAAALKLNQYLATLIEHKRSEPGDDLLSALIAVQNQEDGQLTQAELLGTAVLLVVAGHDTTVNLLANTMIGLFRQPEQADLLRSRPELMATAVEEFLRYDSSVELSTNRYVAEDLELGGRQIRRGDVVAVALGSASRDAPQQNGGEPDVIDVERAAARHIAFGHGIHHCLGAPLARLEASIAIGSLLRRFPDLRPAADLPGLSWTPTGMMRGPLSLPVRFTPTAVGERTTADPA</sequence>
<gene>
    <name evidence="11" type="ORF">D7044_08795</name>
</gene>
<evidence type="ECO:0000313" key="12">
    <source>
        <dbReference type="Proteomes" id="UP000275865"/>
    </source>
</evidence>
<dbReference type="GO" id="GO:0016705">
    <property type="term" value="F:oxidoreductase activity, acting on paired donors, with incorporation or reduction of molecular oxygen"/>
    <property type="evidence" value="ECO:0007669"/>
    <property type="project" value="InterPro"/>
</dbReference>
<dbReference type="InterPro" id="IPR017972">
    <property type="entry name" value="Cyt_P450_CS"/>
</dbReference>
<keyword evidence="2 10" id="KW-0349">Heme</keyword>
<accession>A0A3A9YAL9</accession>
<evidence type="ECO:0000256" key="9">
    <source>
        <dbReference type="ARBA" id="ARBA00060683"/>
    </source>
</evidence>
<evidence type="ECO:0000256" key="2">
    <source>
        <dbReference type="ARBA" id="ARBA00022617"/>
    </source>
</evidence>
<evidence type="ECO:0000256" key="5">
    <source>
        <dbReference type="ARBA" id="ARBA00023002"/>
    </source>
</evidence>
<comment type="similarity">
    <text evidence="1 10">Belongs to the cytochrome P450 family.</text>
</comment>
<comment type="caution">
    <text evidence="11">The sequence shown here is derived from an EMBL/GenBank/DDBJ whole genome shotgun (WGS) entry which is preliminary data.</text>
</comment>
<dbReference type="PANTHER" id="PTHR46696:SF1">
    <property type="entry name" value="CYTOCHROME P450 YJIB-RELATED"/>
    <property type="match status" value="1"/>
</dbReference>
<dbReference type="PROSITE" id="PS00086">
    <property type="entry name" value="CYTOCHROME_P450"/>
    <property type="match status" value="1"/>
</dbReference>